<organism evidence="1 2">
    <name type="scientific">Rhizobium hainanense</name>
    <dbReference type="NCBI Taxonomy" id="52131"/>
    <lineage>
        <taxon>Bacteria</taxon>
        <taxon>Pseudomonadati</taxon>
        <taxon>Pseudomonadota</taxon>
        <taxon>Alphaproteobacteria</taxon>
        <taxon>Hyphomicrobiales</taxon>
        <taxon>Rhizobiaceae</taxon>
        <taxon>Rhizobium/Agrobacterium group</taxon>
        <taxon>Rhizobium</taxon>
    </lineage>
</organism>
<dbReference type="AlphaFoldDB" id="A0A1C3WCJ1"/>
<protein>
    <submittedName>
        <fullName evidence="1">Uncharacterized protein</fullName>
    </submittedName>
</protein>
<gene>
    <name evidence="1" type="ORF">GA0061100_11537</name>
</gene>
<proteinExistence type="predicted"/>
<reference evidence="2" key="1">
    <citation type="submission" date="2016-08" db="EMBL/GenBank/DDBJ databases">
        <authorList>
            <person name="Varghese N."/>
            <person name="Submissions Spin"/>
        </authorList>
    </citation>
    <scope>NUCLEOTIDE SEQUENCE [LARGE SCALE GENOMIC DNA]</scope>
    <source>
        <strain evidence="2">CCBAU 57015</strain>
    </source>
</reference>
<evidence type="ECO:0000313" key="1">
    <source>
        <dbReference type="EMBL" id="SCB37558.1"/>
    </source>
</evidence>
<dbReference type="EMBL" id="FMAC01000015">
    <property type="protein sequence ID" value="SCB37558.1"/>
    <property type="molecule type" value="Genomic_DNA"/>
</dbReference>
<dbReference type="RefSeq" id="WP_075856510.1">
    <property type="nucleotide sequence ID" value="NZ_FMAC01000015.1"/>
</dbReference>
<accession>A0A1C3WCJ1</accession>
<evidence type="ECO:0000313" key="2">
    <source>
        <dbReference type="Proteomes" id="UP000186228"/>
    </source>
</evidence>
<dbReference type="STRING" id="52131.GA0061100_11537"/>
<dbReference type="Proteomes" id="UP000186228">
    <property type="component" value="Unassembled WGS sequence"/>
</dbReference>
<name>A0A1C3WCJ1_9HYPH</name>
<keyword evidence="2" id="KW-1185">Reference proteome</keyword>
<dbReference type="OrthoDB" id="8449091at2"/>
<sequence length="88" mass="9641">MRHITPQRLDPFDVRDLSQCQEVFDELLVRGGIAKDSEEAARIATILVELYRQGVRDRAHLASMVTAARGLFASGPATDASAPMSETI</sequence>